<gene>
    <name evidence="2" type="ORF">CHRIB12_LOCUS4381</name>
</gene>
<dbReference type="VEuPathDB" id="FungiDB:RhiirFUN_017050"/>
<reference evidence="2" key="1">
    <citation type="submission" date="2020-05" db="EMBL/GenBank/DDBJ databases">
        <authorList>
            <person name="Rincon C."/>
            <person name="Sanders R I."/>
            <person name="Robbins C."/>
            <person name="Chaturvedi A."/>
        </authorList>
    </citation>
    <scope>NUCLEOTIDE SEQUENCE</scope>
    <source>
        <strain evidence="2">CHB12</strain>
    </source>
</reference>
<dbReference type="AlphaFoldDB" id="A0A916E126"/>
<dbReference type="Proteomes" id="UP000684084">
    <property type="component" value="Unassembled WGS sequence"/>
</dbReference>
<dbReference type="VEuPathDB" id="FungiDB:RhiirFUN_021965"/>
<organism evidence="2 3">
    <name type="scientific">Rhizophagus irregularis</name>
    <dbReference type="NCBI Taxonomy" id="588596"/>
    <lineage>
        <taxon>Eukaryota</taxon>
        <taxon>Fungi</taxon>
        <taxon>Fungi incertae sedis</taxon>
        <taxon>Mucoromycota</taxon>
        <taxon>Glomeromycotina</taxon>
        <taxon>Glomeromycetes</taxon>
        <taxon>Glomerales</taxon>
        <taxon>Glomeraceae</taxon>
        <taxon>Rhizophagus</taxon>
    </lineage>
</organism>
<evidence type="ECO:0000256" key="1">
    <source>
        <dbReference type="SAM" id="MobiDB-lite"/>
    </source>
</evidence>
<dbReference type="OrthoDB" id="2309049at2759"/>
<name>A0A916E126_9GLOM</name>
<accession>A0A916E126</accession>
<evidence type="ECO:0000313" key="3">
    <source>
        <dbReference type="Proteomes" id="UP000684084"/>
    </source>
</evidence>
<dbReference type="EMBL" id="CAGKOT010000006">
    <property type="protein sequence ID" value="CAB5347322.1"/>
    <property type="molecule type" value="Genomic_DNA"/>
</dbReference>
<protein>
    <submittedName>
        <fullName evidence="2">Uncharacterized protein</fullName>
    </submittedName>
</protein>
<dbReference type="VEuPathDB" id="FungiDB:RhiirFUN_013535"/>
<proteinExistence type="predicted"/>
<sequence>MVTKKNFGPCSVDNCTYRNVSFRLITELAYQKCQKENTLETYPYLEIGKQLCHLHYCKIVESNRNRNKKRRLKSQECSRKKVTNEEEALYRDPTFASNIKILTTVLFNKQRRESAGLELDPVQFQLMIEDANPELKGFFPSMVNAIIPKDRSEYNKQEAKKSIVALCYIIAGLRNKFVNQFKTEVGLYLVASGATWEAIDTLSSIGYSACAKTVMDYQKKIQLNHITKIEDHFLEKGDCLHIYNIDDYHDIHEKRRPDTVTTSTAKHFSTCVAKPVMECFAVPIVFNGVSVHNPNNVEAPRICCRIRANTSSNATAETIIKQAYVIADHDPIFKDTFRKTRNYSYNLSTLKFLSDKTSLFLLNYFRNIFHNQNNSTPLYNNTRKKEKKLRGYKLATLGKEVDLRHLPTAYSTSYLPKSGLCDNCGLPLNNNGVVLACGHGYHPVCYGRRCVYCENFYKKGIFENVNSFLKRVEKGTDTLTQDDLDDEINEEEEEESEETADEEIDVSATLEAAINNINYCIISKEELNKKLSFNYVRFCKHICVHNFLLNQDIYGGFLSVFQIVLLEQEIYKLFVSECSNIRYLDLGEVRHAIYLFPGAEICLLNLNEVDCKSCLETSLFYGMAHICKLIEKIYIEFKYDNIGLAQLIKSQKRIKYIKVEEITNEEREKDDIVKALEEHADSIIYLNLSIQKTFSYILFPKFVNLQTLILSERMYVENEIMMKNLSVATYPKLQILELEYISIHIAIKIIQNTGGNLWKIKIRTIKITHSREYIQAIYKNCPYIKYASIYLNNQNLDELEIFLTKCQHLEAIDVIVIKGDDKLKSCKFLDLLLKSAPNNLYKIHIDYRYFSIKSLKKFFNNWKDKKTLHLYDHTSNWNSLINKYNMKGVVGHIDCRGFWDDDNSTGIIWNDK</sequence>
<comment type="caution">
    <text evidence="2">The sequence shown here is derived from an EMBL/GenBank/DDBJ whole genome shotgun (WGS) entry which is preliminary data.</text>
</comment>
<feature type="region of interest" description="Disordered" evidence="1">
    <location>
        <begin position="480"/>
        <end position="503"/>
    </location>
</feature>
<evidence type="ECO:0000313" key="2">
    <source>
        <dbReference type="EMBL" id="CAB5347322.1"/>
    </source>
</evidence>